<comment type="caution">
    <text evidence="2">The sequence shown here is derived from an EMBL/GenBank/DDBJ whole genome shotgun (WGS) entry which is preliminary data.</text>
</comment>
<dbReference type="Pfam" id="PF03069">
    <property type="entry name" value="FmdA_AmdA"/>
    <property type="match status" value="2"/>
</dbReference>
<feature type="signal peptide" evidence="1">
    <location>
        <begin position="1"/>
        <end position="24"/>
    </location>
</feature>
<reference evidence="2 3" key="1">
    <citation type="journal article" date="2012" name="J. Bacteriol.">
        <title>Genome Sequence of n-Alkane-Degrading Hydrocarboniphaga effusa Strain AP103T (ATCC BAA-332T).</title>
        <authorList>
            <person name="Chang H.K."/>
            <person name="Zylstra G.J."/>
            <person name="Chae J.C."/>
        </authorList>
    </citation>
    <scope>NUCLEOTIDE SEQUENCE [LARGE SCALE GENOMIC DNA]</scope>
    <source>
        <strain evidence="2 3">AP103</strain>
    </source>
</reference>
<gene>
    <name evidence="2" type="ORF">WQQ_37190</name>
</gene>
<evidence type="ECO:0000256" key="1">
    <source>
        <dbReference type="SAM" id="SignalP"/>
    </source>
</evidence>
<organism evidence="2 3">
    <name type="scientific">Hydrocarboniphaga effusa AP103</name>
    <dbReference type="NCBI Taxonomy" id="1172194"/>
    <lineage>
        <taxon>Bacteria</taxon>
        <taxon>Pseudomonadati</taxon>
        <taxon>Pseudomonadota</taxon>
        <taxon>Gammaproteobacteria</taxon>
        <taxon>Nevskiales</taxon>
        <taxon>Nevskiaceae</taxon>
        <taxon>Hydrocarboniphaga</taxon>
    </lineage>
</organism>
<dbReference type="STRING" id="1172194.WQQ_37190"/>
<dbReference type="PATRIC" id="fig|1172194.4.peg.3609"/>
<keyword evidence="1" id="KW-0732">Signal</keyword>
<dbReference type="OrthoDB" id="9785236at2"/>
<dbReference type="PANTHER" id="PTHR31891:SF1">
    <property type="entry name" value="FORMAMIDASE C869.04-RELATED"/>
    <property type="match status" value="1"/>
</dbReference>
<evidence type="ECO:0000313" key="2">
    <source>
        <dbReference type="EMBL" id="EIT68524.1"/>
    </source>
</evidence>
<dbReference type="Gene3D" id="3.10.28.20">
    <property type="entry name" value="Acetamidase/Formamidase-like domains"/>
    <property type="match status" value="1"/>
</dbReference>
<name>I7Z9N4_9GAMM</name>
<dbReference type="PANTHER" id="PTHR31891">
    <property type="entry name" value="FORMAMIDASE C869.04-RELATED"/>
    <property type="match status" value="1"/>
</dbReference>
<dbReference type="InterPro" id="IPR004304">
    <property type="entry name" value="FmdA_AmdA"/>
</dbReference>
<evidence type="ECO:0000313" key="3">
    <source>
        <dbReference type="Proteomes" id="UP000003704"/>
    </source>
</evidence>
<protein>
    <recommendedName>
        <fullName evidence="4">Acetamidase</fullName>
    </recommendedName>
</protein>
<dbReference type="Proteomes" id="UP000003704">
    <property type="component" value="Unassembled WGS sequence"/>
</dbReference>
<keyword evidence="3" id="KW-1185">Reference proteome</keyword>
<dbReference type="GO" id="GO:0016811">
    <property type="term" value="F:hydrolase activity, acting on carbon-nitrogen (but not peptide) bonds, in linear amides"/>
    <property type="evidence" value="ECO:0007669"/>
    <property type="project" value="InterPro"/>
</dbReference>
<sequence length="370" mass="39583">MNTDRLRRAPLALCLLLLCGASSAAMPAYEHHVKLTPDNSVIGNYPADKKPILTVKSGATVRIDTGGGNRWGDEDAMSWIAKQGIKLNAEETVAIQEIVRVVKETPRQAGIQSGHLIVGPIAVEGAMPGDTLEVRIKSVVPRIPYGTVGGRPGRGGIPDDVREPFSFVVGFDAKRTIGQFMPDIAVPLAPFMGVMGTLPAASEGANRRSGPPGLFGGNLDCKELVDGTTLFLPVFHPGGLFYTGDAHAAQGDGEITVNAIETANTAVLQFILHKNTGLKVPRAETPTHYISFGLDPDLDNAMTMAIRETNAFLAETKQLPFERAFALGSIGIDFRVTQVVDDTKGIHAMIPKSLFLKDKNPFWAPAPKGR</sequence>
<dbReference type="EMBL" id="AKGD01000003">
    <property type="protein sequence ID" value="EIT68524.1"/>
    <property type="molecule type" value="Genomic_DNA"/>
</dbReference>
<accession>I7Z9N4</accession>
<dbReference type="Gene3D" id="2.60.120.580">
    <property type="entry name" value="Acetamidase/Formamidase-like domains"/>
    <property type="match status" value="2"/>
</dbReference>
<evidence type="ECO:0008006" key="4">
    <source>
        <dbReference type="Google" id="ProtNLM"/>
    </source>
</evidence>
<dbReference type="AlphaFoldDB" id="I7Z9N4"/>
<proteinExistence type="predicted"/>
<dbReference type="SUPFAM" id="SSF141130">
    <property type="entry name" value="Acetamidase/Formamidase-like"/>
    <property type="match status" value="1"/>
</dbReference>
<feature type="chain" id="PRO_5003712871" description="Acetamidase" evidence="1">
    <location>
        <begin position="25"/>
        <end position="370"/>
    </location>
</feature>
<dbReference type="RefSeq" id="WP_007186654.1">
    <property type="nucleotide sequence ID" value="NZ_AKGD01000003.1"/>
</dbReference>